<dbReference type="PRINTS" id="PR00011">
    <property type="entry name" value="EGFLAMININ"/>
</dbReference>
<feature type="transmembrane region" description="Helical" evidence="7">
    <location>
        <begin position="341"/>
        <end position="361"/>
    </location>
</feature>
<evidence type="ECO:0000256" key="3">
    <source>
        <dbReference type="ARBA" id="ARBA00022989"/>
    </source>
</evidence>
<dbReference type="PROSITE" id="PS50156">
    <property type="entry name" value="SSD"/>
    <property type="match status" value="1"/>
</dbReference>
<feature type="domain" description="SSD" evidence="9">
    <location>
        <begin position="343"/>
        <end position="474"/>
    </location>
</feature>
<dbReference type="Pfam" id="PF03176">
    <property type="entry name" value="MMPL"/>
    <property type="match status" value="1"/>
</dbReference>
<dbReference type="GO" id="GO:0005737">
    <property type="term" value="C:cytoplasm"/>
    <property type="evidence" value="ECO:0007669"/>
    <property type="project" value="TreeGrafter"/>
</dbReference>
<feature type="transmembrane region" description="Helical" evidence="7">
    <location>
        <begin position="315"/>
        <end position="334"/>
    </location>
</feature>
<evidence type="ECO:0000256" key="6">
    <source>
        <dbReference type="SAM" id="MobiDB-lite"/>
    </source>
</evidence>
<dbReference type="PROSITE" id="PS50026">
    <property type="entry name" value="EGF_3"/>
    <property type="match status" value="2"/>
</dbReference>
<dbReference type="SUPFAM" id="SSF82866">
    <property type="entry name" value="Multidrug efflux transporter AcrB transmembrane domain"/>
    <property type="match status" value="2"/>
</dbReference>
<feature type="transmembrane region" description="Helical" evidence="7">
    <location>
        <begin position="367"/>
        <end position="387"/>
    </location>
</feature>
<keyword evidence="11" id="KW-1185">Reference proteome</keyword>
<feature type="transmembrane region" description="Helical" evidence="7">
    <location>
        <begin position="2159"/>
        <end position="2182"/>
    </location>
</feature>
<comment type="caution">
    <text evidence="5">Lacks conserved residue(s) required for the propagation of feature annotation.</text>
</comment>
<dbReference type="InterPro" id="IPR000731">
    <property type="entry name" value="SSD"/>
</dbReference>
<keyword evidence="4 7" id="KW-0472">Membrane</keyword>
<proteinExistence type="predicted"/>
<gene>
    <name evidence="10" type="ORF">EVOR1521_LOCUS10010</name>
</gene>
<reference evidence="10" key="1">
    <citation type="submission" date="2023-08" db="EMBL/GenBank/DDBJ databases">
        <authorList>
            <person name="Chen Y."/>
            <person name="Shah S."/>
            <person name="Dougan E. K."/>
            <person name="Thang M."/>
            <person name="Chan C."/>
        </authorList>
    </citation>
    <scope>NUCLEOTIDE SEQUENCE</scope>
</reference>
<name>A0AA36I809_9DINO</name>
<feature type="transmembrane region" description="Helical" evidence="7">
    <location>
        <begin position="2068"/>
        <end position="2086"/>
    </location>
</feature>
<evidence type="ECO:0000256" key="5">
    <source>
        <dbReference type="PROSITE-ProRule" id="PRU00076"/>
    </source>
</evidence>
<dbReference type="PANTHER" id="PTHR46687">
    <property type="entry name" value="PROTEIN DISPATCHED HOMOLOG 3"/>
    <property type="match status" value="1"/>
</dbReference>
<feature type="transmembrane region" description="Helical" evidence="7">
    <location>
        <begin position="423"/>
        <end position="446"/>
    </location>
</feature>
<dbReference type="PROSITE" id="PS00022">
    <property type="entry name" value="EGF_1"/>
    <property type="match status" value="3"/>
</dbReference>
<evidence type="ECO:0008006" key="12">
    <source>
        <dbReference type="Google" id="ProtNLM"/>
    </source>
</evidence>
<feature type="region of interest" description="Disordered" evidence="6">
    <location>
        <begin position="110"/>
        <end position="141"/>
    </location>
</feature>
<dbReference type="InterPro" id="IPR042480">
    <property type="entry name" value="DISP3"/>
</dbReference>
<evidence type="ECO:0000256" key="4">
    <source>
        <dbReference type="ARBA" id="ARBA00023136"/>
    </source>
</evidence>
<dbReference type="InterPro" id="IPR004869">
    <property type="entry name" value="MMPL_dom"/>
</dbReference>
<dbReference type="CDD" id="cd00055">
    <property type="entry name" value="EGF_Lam"/>
    <property type="match status" value="1"/>
</dbReference>
<evidence type="ECO:0000259" key="9">
    <source>
        <dbReference type="PROSITE" id="PS50156"/>
    </source>
</evidence>
<comment type="caution">
    <text evidence="10">The sequence shown here is derived from an EMBL/GenBank/DDBJ whole genome shotgun (WGS) entry which is preliminary data.</text>
</comment>
<keyword evidence="5" id="KW-0245">EGF-like domain</keyword>
<sequence length="2320" mass="249780">MYLAWIAAGLAGLILFSYGASHAVHWQRKKRDARTEFFGPVELWLELLTRYPLLCLVAGVALPAAFGFCAFQEAGLPAVDLDFSGYLAADLPIQRSASVVQEAVRREEAKRGDRRRRAQQWAGWRFPSPNSSEEGALGRRLQTQSKPWRKLELFYQALDSRGIFTAEALEEIRQFEELVQSCNGYSEHCLLEDGRCKAPDSPTSLFFEPGLELKDINTTLRSLLRDGIYWFTDKDFNARNLTSQYTRATFQGGRPLAGYSVWQDRWSEQLRRHEDFLVELYEQVLRRADAGELAFEHVRFTWYEPSLQSYEVNKWLFHDALWCAGTFATVAILIMLNLQSIFLTLIGLLGVLLAFAATFYFHSVVMGYTSLTVLDFLSLFLIVGIAADDMFILCNTFYLAPAVLGDATPVECMKWAYKPAGEAMLVTTATTAGSFYANCASVLIVVKKFGFFMGTLVIWNYINVMIILPAAILVLEIYLWPLAACCQHGKRGPGQESLANVSETARESYSSRGGEIRISLDSKYSRAVPRVTATSLRTSFRSISSMADRAQSAVVRTLASRASVKVLIQRDIDEDQLNGLERFLHGPFHRLLTRSWACWLLLSMLISVLGAWMTVSSLTLAKGELRIFPETVNAGRLEALLTEVFSAESLDTEWAASSSTAVNPSTVSGNSSDCPVMADGAGADGADGADGGEVPCSGHGTCGATGACHCLPKFVGYACSVERRNATLQMDPEVNLVRTAEPTATHVPAWEMPEENIAWLSNVGDAALTWEAEVDVDWLALLDVGGSIGARRFNGTDVQISGQALRFLVRWAGRAVGWSGRAEVAIRAGSSEVRLQVTAAVLAPPTLSALAVRPFGHISPAGGLVVPPFTPSGWPNASYAVQVPYGTAQVELQMGVQAELQVLVDGQMLDSAFELSRNISLAAGASNVTVEVRSLRLNRSSVYWLGIERQAPEEPRAVQLQRAVAAHGEIEVTYALPAELPDGFQGVAASASSGILSATYAVTPCHPASCWDWNALEALPGGCCRMVLGNLSDGLWTFAVRAVGAAGPGAISRPEVGKGWPALRVASDPMAPSLRSPPVVVGHHGSVELLVSSQVEGDSGALPLGRLRCRSAPGEVLSEDSAFVAAANQWRAVVRGLDPNVEYTFACSISSSRSGTGASFASSYSPATSPVRPLVHPGTPSITFFRWAKGGLPEATLADTDLVRCSLGNQTVEGAGEVISFLPQDSEGFSLRCALQVCDLGLSEFCVWGEWTAADFPARPKAPKVEVKAEGTTLRVTLVSLGWHRCEVRTALEEVADLESSTETNTSTWLIEDLARGVYVVSCFVRHLGANFLLDSMPTYELVSLGSDEDLAAVDAVSVSAAGEGALLVTLDSQAGGYACRVDGGDEILGASTTQHVLVSGLIPGRSYSFDCLSLGSTLNGTAVYATRNATAVPTRKAAKRPEAPEILAVVPGDGELQILLLPPQSLEARGFAEITSLTCFNDLAESTVAPEGTSELPTATLLRLRAEGPAFRCAARSAAGAGRPREERASLGLPIVAGYRVKSVMKKQLRAHFADVLGLPLSVLTLHAEEHDQHLRSEHPQRRLAEEDVWIVQVVVPHDQDPTALPLAAKMDSPETTETLSRRLQTPVELVASARLWLADELDSRLKQLMVYEDNQQPAALLQWPSDEVHFVQVASSRFSVLGIPSSPKATVNAGNVFDISYPLPYMVNVSVMVIAADGTLRQYALAVGSPAVACQGDCLHGYCDGLLGQCRCDAGWTGSQCEDHCPGFPPCGQQGHCTLLAASENISVRRRCVCTAGYGGADCSQRICPACLNGGSCVEDPDNLTHELACQCPSTHGGPLCEERRCPSNCNGAGSCDVATGRCSCWLGATGISCNESADASEPLTNCVEVALVWGIQGPRTDNVSAPAFDPSFELLEAEAQMWLLDACSAARNITALQVRSEVPCWIEAWKEYVLAVGGTFPVRPRSLASQALTAFFHQPQADAFQRDLGTVGDNYTGHAVFALVRFFVNAPQNGGASRLQLVRGAWDDFLSGLNREAPSSAGAALMVSHAWTSADMEESILSNTGQSFCLSMGIAVLCVVLFSRNLVIGLFVLLTMLMEVCPLFGFLFGVMGYEFGAIEAVGAVIFVGMSVDYCLHLAHGYHSASRESRTDKLQTTLVNLGPSIVGGAITTAAGTSFLLPCRIVLFVKLGTMLVANTVLSLLFTFIFLAPLLAVAGPLHGSFSLAWSNRYTRQEDELFGAALGFEDRNSTRTHTSILRKSGRQARTTKVQSDHREVVIGPSRPGQPVRPKTSVRITRFSKASRRTHAGAAQKGSSSV</sequence>
<evidence type="ECO:0000256" key="7">
    <source>
        <dbReference type="SAM" id="Phobius"/>
    </source>
</evidence>
<keyword evidence="5" id="KW-1015">Disulfide bond</keyword>
<dbReference type="InterPro" id="IPR002049">
    <property type="entry name" value="LE_dom"/>
</dbReference>
<evidence type="ECO:0000256" key="1">
    <source>
        <dbReference type="ARBA" id="ARBA00004141"/>
    </source>
</evidence>
<feature type="transmembrane region" description="Helical" evidence="7">
    <location>
        <begin position="2202"/>
        <end position="2225"/>
    </location>
</feature>
<keyword evidence="3 7" id="KW-1133">Transmembrane helix</keyword>
<evidence type="ECO:0000259" key="8">
    <source>
        <dbReference type="PROSITE" id="PS50026"/>
    </source>
</evidence>
<feature type="transmembrane region" description="Helical" evidence="7">
    <location>
        <begin position="2120"/>
        <end position="2138"/>
    </location>
</feature>
<dbReference type="PANTHER" id="PTHR46687:SF1">
    <property type="entry name" value="PROTEIN DISPATCHED HOMOLOG 3"/>
    <property type="match status" value="1"/>
</dbReference>
<feature type="transmembrane region" description="Helical" evidence="7">
    <location>
        <begin position="596"/>
        <end position="615"/>
    </location>
</feature>
<feature type="transmembrane region" description="Helical" evidence="7">
    <location>
        <begin position="458"/>
        <end position="480"/>
    </location>
</feature>
<comment type="subcellular location">
    <subcellularLocation>
        <location evidence="1">Membrane</location>
        <topology evidence="1">Multi-pass membrane protein</topology>
    </subcellularLocation>
</comment>
<protein>
    <recommendedName>
        <fullName evidence="12">Patched domain-containing protein 2</fullName>
    </recommendedName>
</protein>
<dbReference type="SMART" id="SM00181">
    <property type="entry name" value="EGF"/>
    <property type="match status" value="4"/>
</dbReference>
<feature type="disulfide bond" evidence="5">
    <location>
        <begin position="1754"/>
        <end position="1763"/>
    </location>
</feature>
<evidence type="ECO:0000313" key="10">
    <source>
        <dbReference type="EMBL" id="CAJ1382685.1"/>
    </source>
</evidence>
<dbReference type="Gene3D" id="1.20.1640.10">
    <property type="entry name" value="Multidrug efflux transporter AcrB transmembrane domain"/>
    <property type="match status" value="2"/>
</dbReference>
<evidence type="ECO:0000313" key="11">
    <source>
        <dbReference type="Proteomes" id="UP001178507"/>
    </source>
</evidence>
<keyword evidence="2 7" id="KW-0812">Transmembrane</keyword>
<dbReference type="EMBL" id="CAUJNA010000933">
    <property type="protein sequence ID" value="CAJ1382685.1"/>
    <property type="molecule type" value="Genomic_DNA"/>
</dbReference>
<dbReference type="GO" id="GO:0016020">
    <property type="term" value="C:membrane"/>
    <property type="evidence" value="ECO:0007669"/>
    <property type="project" value="UniProtKB-SubCell"/>
</dbReference>
<feature type="domain" description="EGF-like" evidence="8">
    <location>
        <begin position="1732"/>
        <end position="1764"/>
    </location>
</feature>
<dbReference type="InterPro" id="IPR000742">
    <property type="entry name" value="EGF"/>
</dbReference>
<dbReference type="Gene3D" id="2.10.25.10">
    <property type="entry name" value="Laminin"/>
    <property type="match status" value="2"/>
</dbReference>
<accession>A0AA36I809</accession>
<feature type="domain" description="EGF-like" evidence="8">
    <location>
        <begin position="1806"/>
        <end position="1844"/>
    </location>
</feature>
<dbReference type="Proteomes" id="UP001178507">
    <property type="component" value="Unassembled WGS sequence"/>
</dbReference>
<organism evidence="10 11">
    <name type="scientific">Effrenium voratum</name>
    <dbReference type="NCBI Taxonomy" id="2562239"/>
    <lineage>
        <taxon>Eukaryota</taxon>
        <taxon>Sar</taxon>
        <taxon>Alveolata</taxon>
        <taxon>Dinophyceae</taxon>
        <taxon>Suessiales</taxon>
        <taxon>Symbiodiniaceae</taxon>
        <taxon>Effrenium</taxon>
    </lineage>
</organism>
<feature type="disulfide bond" evidence="5">
    <location>
        <begin position="1834"/>
        <end position="1843"/>
    </location>
</feature>
<feature type="region of interest" description="Disordered" evidence="6">
    <location>
        <begin position="2281"/>
        <end position="2320"/>
    </location>
</feature>
<evidence type="ECO:0000256" key="2">
    <source>
        <dbReference type="ARBA" id="ARBA00022692"/>
    </source>
</evidence>